<proteinExistence type="inferred from homology"/>
<comment type="catalytic activity">
    <reaction evidence="1">
        <text>Hydrolyzes the link between N-acetylmuramoyl residues and L-amino acid residues in certain cell-wall glycopeptides.</text>
        <dbReference type="EC" id="3.5.1.28"/>
    </reaction>
</comment>
<reference evidence="13 14" key="1">
    <citation type="submission" date="2018-10" db="EMBL/GenBank/DDBJ databases">
        <title>Genome Sequencing of Pantoea dispersa DSM 32899.</title>
        <authorList>
            <person name="Nawrath M."/>
            <person name="Ottenheim C."/>
            <person name="Wilm A."/>
            <person name="Zimmermann W."/>
            <person name="Wu J.C."/>
        </authorList>
    </citation>
    <scope>NUCLEOTIDE SEQUENCE [LARGE SCALE GENOMIC DNA]</scope>
    <source>
        <strain evidence="13 14">DSM 32899</strain>
        <plasmid evidence="13 14">unnamed2</plasmid>
    </source>
</reference>
<evidence type="ECO:0000313" key="13">
    <source>
        <dbReference type="EMBL" id="QDY44354.1"/>
    </source>
</evidence>
<evidence type="ECO:0000256" key="2">
    <source>
        <dbReference type="ARBA" id="ARBA00004418"/>
    </source>
</evidence>
<dbReference type="EMBL" id="CP032704">
    <property type="protein sequence ID" value="QDY44354.1"/>
    <property type="molecule type" value="Genomic_DNA"/>
</dbReference>
<dbReference type="KEGG" id="pdis:D8B20_20760"/>
<dbReference type="FunFam" id="3.40.630.40:FF:000002">
    <property type="entry name" value="N-acetylmuramoyl-L-alanine amidase AmiA"/>
    <property type="match status" value="1"/>
</dbReference>
<evidence type="ECO:0000256" key="8">
    <source>
        <dbReference type="ARBA" id="ARBA00023316"/>
    </source>
</evidence>
<feature type="region of interest" description="Disordered" evidence="10">
    <location>
        <begin position="45"/>
        <end position="85"/>
    </location>
</feature>
<evidence type="ECO:0000256" key="7">
    <source>
        <dbReference type="ARBA" id="ARBA00022801"/>
    </source>
</evidence>
<gene>
    <name evidence="13" type="primary">amiA</name>
    <name evidence="13" type="ORF">D8B20_20760</name>
</gene>
<dbReference type="InterPro" id="IPR050695">
    <property type="entry name" value="N-acetylmuramoyl_amidase_3"/>
</dbReference>
<keyword evidence="8" id="KW-0961">Cell wall biogenesis/degradation</keyword>
<keyword evidence="7" id="KW-0378">Hydrolase</keyword>
<evidence type="ECO:0000256" key="11">
    <source>
        <dbReference type="SAM" id="SignalP"/>
    </source>
</evidence>
<dbReference type="CDD" id="cd02696">
    <property type="entry name" value="MurNAc-LAA"/>
    <property type="match status" value="1"/>
</dbReference>
<protein>
    <recommendedName>
        <fullName evidence="9">N-acetylmuramoyl-L-alanine amidase AmiA</fullName>
        <ecNumber evidence="4">3.5.1.28</ecNumber>
    </recommendedName>
</protein>
<feature type="chain" id="PRO_5021804486" description="N-acetylmuramoyl-L-alanine amidase AmiA" evidence="11">
    <location>
        <begin position="31"/>
        <end position="292"/>
    </location>
</feature>
<dbReference type="PANTHER" id="PTHR30404:SF2">
    <property type="entry name" value="N-ACETYLMURAMOYL-L-ALANINE AMIDASE AMIA"/>
    <property type="match status" value="1"/>
</dbReference>
<evidence type="ECO:0000256" key="1">
    <source>
        <dbReference type="ARBA" id="ARBA00001561"/>
    </source>
</evidence>
<dbReference type="GO" id="GO:0071555">
    <property type="term" value="P:cell wall organization"/>
    <property type="evidence" value="ECO:0007669"/>
    <property type="project" value="UniProtKB-KW"/>
</dbReference>
<dbReference type="Pfam" id="PF01520">
    <property type="entry name" value="Amidase_3"/>
    <property type="match status" value="1"/>
</dbReference>
<dbReference type="GO" id="GO:0030288">
    <property type="term" value="C:outer membrane-bounded periplasmic space"/>
    <property type="evidence" value="ECO:0007669"/>
    <property type="project" value="TreeGrafter"/>
</dbReference>
<evidence type="ECO:0000256" key="9">
    <source>
        <dbReference type="ARBA" id="ARBA00074579"/>
    </source>
</evidence>
<keyword evidence="13" id="KW-0614">Plasmid</keyword>
<dbReference type="SMART" id="SM00646">
    <property type="entry name" value="Ami_3"/>
    <property type="match status" value="1"/>
</dbReference>
<name>A0A518XJJ4_9GAMM</name>
<keyword evidence="14" id="KW-1185">Reference proteome</keyword>
<dbReference type="Proteomes" id="UP000319411">
    <property type="component" value="Plasmid unnamed2"/>
</dbReference>
<dbReference type="Gene3D" id="3.40.630.40">
    <property type="entry name" value="Zn-dependent exopeptidases"/>
    <property type="match status" value="1"/>
</dbReference>
<geneLocation type="plasmid" evidence="13 14">
    <name>unnamed2</name>
</geneLocation>
<sequence length="292" mass="32401">MSTSNSDKKISLLRRRLLFSGLSLCLPALAKEEFATLHFIPAESSRVAQRSPSHHQSSRSGSRESVKRVMIDPGHGGKDPGAIGHRGSEEKHVVLEIAQNIRTLLKQHKGYDVKLTREVDEFIPLYKRIEIAHQHNADIFLSIHADGFTRPEAHGASVFALSTRGASSTLARYMASKENAADDFTDIDVQTRDTALQRVLFDLVQHRTIQDSLKLGQHIIRQVKAVHPMHSQHTEQAAFVVLKSPSVPSVLVETSFITNPNEEVLLGTQVFRMKIAHAIAGGIMRYFAHAVA</sequence>
<feature type="signal peptide" evidence="11">
    <location>
        <begin position="1"/>
        <end position="30"/>
    </location>
</feature>
<feature type="compositionally biased region" description="Basic and acidic residues" evidence="10">
    <location>
        <begin position="61"/>
        <end position="78"/>
    </location>
</feature>
<comment type="similarity">
    <text evidence="3">Belongs to the N-acetylmuramoyl-L-alanine amidase 3 family.</text>
</comment>
<feature type="domain" description="MurNAc-LAA" evidence="12">
    <location>
        <begin position="129"/>
        <end position="284"/>
    </location>
</feature>
<dbReference type="AlphaFoldDB" id="A0A518XJJ4"/>
<keyword evidence="6" id="KW-0574">Periplasm</keyword>
<organism evidence="13 14">
    <name type="scientific">Candidatus Pantoea soli</name>
    <dbReference type="NCBI Taxonomy" id="3098669"/>
    <lineage>
        <taxon>Bacteria</taxon>
        <taxon>Pseudomonadati</taxon>
        <taxon>Pseudomonadota</taxon>
        <taxon>Gammaproteobacteria</taxon>
        <taxon>Enterobacterales</taxon>
        <taxon>Erwiniaceae</taxon>
        <taxon>Pantoea</taxon>
    </lineage>
</organism>
<evidence type="ECO:0000259" key="12">
    <source>
        <dbReference type="SMART" id="SM00646"/>
    </source>
</evidence>
<dbReference type="OrthoDB" id="9806267at2"/>
<comment type="subcellular location">
    <subcellularLocation>
        <location evidence="2">Periplasm</location>
    </subcellularLocation>
</comment>
<evidence type="ECO:0000256" key="3">
    <source>
        <dbReference type="ARBA" id="ARBA00010860"/>
    </source>
</evidence>
<evidence type="ECO:0000256" key="6">
    <source>
        <dbReference type="ARBA" id="ARBA00022764"/>
    </source>
</evidence>
<evidence type="ECO:0000256" key="5">
    <source>
        <dbReference type="ARBA" id="ARBA00022729"/>
    </source>
</evidence>
<dbReference type="SUPFAM" id="SSF53187">
    <property type="entry name" value="Zn-dependent exopeptidases"/>
    <property type="match status" value="1"/>
</dbReference>
<dbReference type="PANTHER" id="PTHR30404">
    <property type="entry name" value="N-ACETYLMURAMOYL-L-ALANINE AMIDASE"/>
    <property type="match status" value="1"/>
</dbReference>
<dbReference type="GO" id="GO:0008745">
    <property type="term" value="F:N-acetylmuramoyl-L-alanine amidase activity"/>
    <property type="evidence" value="ECO:0007669"/>
    <property type="project" value="UniProtKB-EC"/>
</dbReference>
<evidence type="ECO:0000256" key="10">
    <source>
        <dbReference type="SAM" id="MobiDB-lite"/>
    </source>
</evidence>
<dbReference type="InterPro" id="IPR002508">
    <property type="entry name" value="MurNAc-LAA_cat"/>
</dbReference>
<evidence type="ECO:0000313" key="14">
    <source>
        <dbReference type="Proteomes" id="UP000319411"/>
    </source>
</evidence>
<evidence type="ECO:0000256" key="4">
    <source>
        <dbReference type="ARBA" id="ARBA00011901"/>
    </source>
</evidence>
<dbReference type="RefSeq" id="WP_145891866.1">
    <property type="nucleotide sequence ID" value="NZ_CP032704.1"/>
</dbReference>
<dbReference type="EC" id="3.5.1.28" evidence="4"/>
<keyword evidence="5 11" id="KW-0732">Signal</keyword>
<dbReference type="GO" id="GO:0009253">
    <property type="term" value="P:peptidoglycan catabolic process"/>
    <property type="evidence" value="ECO:0007669"/>
    <property type="project" value="InterPro"/>
</dbReference>
<accession>A0A518XJJ4</accession>